<evidence type="ECO:0000256" key="12">
    <source>
        <dbReference type="ARBA" id="ARBA00023212"/>
    </source>
</evidence>
<evidence type="ECO:0000256" key="1">
    <source>
        <dbReference type="ARBA" id="ARBA00004180"/>
    </source>
</evidence>
<evidence type="ECO:0000256" key="3">
    <source>
        <dbReference type="ARBA" id="ARBA00004413"/>
    </source>
</evidence>
<keyword evidence="10" id="KW-0472">Membrane</keyword>
<dbReference type="PANTHER" id="PTHR21345">
    <property type="entry name" value="SPIRE"/>
    <property type="match status" value="1"/>
</dbReference>
<gene>
    <name evidence="16" type="ORF">JD844_000656</name>
</gene>
<sequence length="172" mass="17884">MARRAAAASSAASSAAAASPSSSSSSSSASSSSGSPLPLPLPLPPEPLSLGEVLKAYEQPVNEEQAWALCFQCCRGLRSLLRRNQNPGPGPGPGPGPWTLRGPQDLLLHKDGAVSAQGPAGEEPRDQGHRSHSLSHPSLSGQERTQEAGKESSASITRHCNPFPERKRPVLV</sequence>
<feature type="compositionally biased region" description="Low complexity" evidence="14">
    <location>
        <begin position="1"/>
        <end position="36"/>
    </location>
</feature>
<keyword evidence="5" id="KW-0813">Transport</keyword>
<feature type="domain" description="KIND" evidence="15">
    <location>
        <begin position="48"/>
        <end position="172"/>
    </location>
</feature>
<dbReference type="PROSITE" id="PS51377">
    <property type="entry name" value="KIND"/>
    <property type="match status" value="1"/>
</dbReference>
<evidence type="ECO:0000256" key="13">
    <source>
        <dbReference type="ARBA" id="ARBA00023329"/>
    </source>
</evidence>
<keyword evidence="9" id="KW-0653">Protein transport</keyword>
<proteinExistence type="inferred from homology"/>
<evidence type="ECO:0000256" key="8">
    <source>
        <dbReference type="ARBA" id="ARBA00022737"/>
    </source>
</evidence>
<evidence type="ECO:0000256" key="14">
    <source>
        <dbReference type="SAM" id="MobiDB-lite"/>
    </source>
</evidence>
<evidence type="ECO:0000313" key="16">
    <source>
        <dbReference type="EMBL" id="KAH0619718.1"/>
    </source>
</evidence>
<keyword evidence="8" id="KW-0677">Repeat</keyword>
<protein>
    <recommendedName>
        <fullName evidence="15">KIND domain-containing protein</fullName>
    </recommendedName>
</protein>
<keyword evidence="12" id="KW-0206">Cytoskeleton</keyword>
<dbReference type="InterPro" id="IPR011019">
    <property type="entry name" value="KIND_dom"/>
</dbReference>
<dbReference type="PANTHER" id="PTHR21345:SF3">
    <property type="entry name" value="PROTEIN SPIRE"/>
    <property type="match status" value="1"/>
</dbReference>
<comment type="similarity">
    <text evidence="4">Belongs to the spire family.</text>
</comment>
<evidence type="ECO:0000259" key="15">
    <source>
        <dbReference type="PROSITE" id="PS51377"/>
    </source>
</evidence>
<organism evidence="16 17">
    <name type="scientific">Phrynosoma platyrhinos</name>
    <name type="common">Desert horned lizard</name>
    <dbReference type="NCBI Taxonomy" id="52577"/>
    <lineage>
        <taxon>Eukaryota</taxon>
        <taxon>Metazoa</taxon>
        <taxon>Chordata</taxon>
        <taxon>Craniata</taxon>
        <taxon>Vertebrata</taxon>
        <taxon>Euteleostomi</taxon>
        <taxon>Lepidosauria</taxon>
        <taxon>Squamata</taxon>
        <taxon>Bifurcata</taxon>
        <taxon>Unidentata</taxon>
        <taxon>Episquamata</taxon>
        <taxon>Toxicofera</taxon>
        <taxon>Iguania</taxon>
        <taxon>Phrynosomatidae</taxon>
        <taxon>Phrynosomatinae</taxon>
        <taxon>Phrynosoma</taxon>
    </lineage>
</organism>
<evidence type="ECO:0000256" key="10">
    <source>
        <dbReference type="ARBA" id="ARBA00023136"/>
    </source>
</evidence>
<feature type="compositionally biased region" description="Pro residues" evidence="14">
    <location>
        <begin position="37"/>
        <end position="47"/>
    </location>
</feature>
<name>A0ABQ7SQZ3_PHRPL</name>
<feature type="region of interest" description="Disordered" evidence="14">
    <location>
        <begin position="81"/>
        <end position="172"/>
    </location>
</feature>
<accession>A0ABQ7SQZ3</accession>
<evidence type="ECO:0000256" key="2">
    <source>
        <dbReference type="ARBA" id="ARBA00004245"/>
    </source>
</evidence>
<evidence type="ECO:0000256" key="6">
    <source>
        <dbReference type="ARBA" id="ARBA00022475"/>
    </source>
</evidence>
<comment type="subcellular location">
    <subcellularLocation>
        <location evidence="3">Cell membrane</location>
        <topology evidence="3">Peripheral membrane protein</topology>
        <orientation evidence="3">Cytoplasmic side</orientation>
    </subcellularLocation>
    <subcellularLocation>
        <location evidence="2">Cytoplasm</location>
        <location evidence="2">Cytoskeleton</location>
    </subcellularLocation>
    <subcellularLocation>
        <location evidence="1">Cytoplasmic vesicle membrane</location>
        <topology evidence="1">Peripheral membrane protein</topology>
        <orientation evidence="1">Cytoplasmic side</orientation>
    </subcellularLocation>
</comment>
<keyword evidence="11" id="KW-0009">Actin-binding</keyword>
<evidence type="ECO:0000313" key="17">
    <source>
        <dbReference type="Proteomes" id="UP000826234"/>
    </source>
</evidence>
<keyword evidence="13" id="KW-0968">Cytoplasmic vesicle</keyword>
<evidence type="ECO:0000256" key="9">
    <source>
        <dbReference type="ARBA" id="ARBA00022927"/>
    </source>
</evidence>
<evidence type="ECO:0000256" key="7">
    <source>
        <dbReference type="ARBA" id="ARBA00022490"/>
    </source>
</evidence>
<evidence type="ECO:0000256" key="5">
    <source>
        <dbReference type="ARBA" id="ARBA00022448"/>
    </source>
</evidence>
<keyword evidence="17" id="KW-1185">Reference proteome</keyword>
<dbReference type="Pfam" id="PF16474">
    <property type="entry name" value="KIND"/>
    <property type="match status" value="1"/>
</dbReference>
<evidence type="ECO:0000256" key="11">
    <source>
        <dbReference type="ARBA" id="ARBA00023203"/>
    </source>
</evidence>
<dbReference type="EMBL" id="JAIPUX010003776">
    <property type="protein sequence ID" value="KAH0619718.1"/>
    <property type="molecule type" value="Genomic_DNA"/>
</dbReference>
<evidence type="ECO:0000256" key="4">
    <source>
        <dbReference type="ARBA" id="ARBA00010956"/>
    </source>
</evidence>
<comment type="caution">
    <text evidence="16">The sequence shown here is derived from an EMBL/GenBank/DDBJ whole genome shotgun (WGS) entry which is preliminary data.</text>
</comment>
<dbReference type="Proteomes" id="UP000826234">
    <property type="component" value="Unassembled WGS sequence"/>
</dbReference>
<dbReference type="Gene3D" id="1.10.510.10">
    <property type="entry name" value="Transferase(Phosphotransferase) domain 1"/>
    <property type="match status" value="1"/>
</dbReference>
<reference evidence="16 17" key="1">
    <citation type="journal article" date="2022" name="Gigascience">
        <title>A chromosome-level genome assembly and annotation of the desert horned lizard, Phrynosoma platyrhinos, provides insight into chromosomal rearrangements among reptiles.</title>
        <authorList>
            <person name="Koochekian N."/>
            <person name="Ascanio A."/>
            <person name="Farleigh K."/>
            <person name="Card D.C."/>
            <person name="Schield D.R."/>
            <person name="Castoe T.A."/>
            <person name="Jezkova T."/>
        </authorList>
    </citation>
    <scope>NUCLEOTIDE SEQUENCE [LARGE SCALE GENOMIC DNA]</scope>
    <source>
        <strain evidence="16">NK-2021</strain>
    </source>
</reference>
<keyword evidence="7" id="KW-0963">Cytoplasm</keyword>
<dbReference type="InterPro" id="IPR029901">
    <property type="entry name" value="Spire"/>
</dbReference>
<feature type="region of interest" description="Disordered" evidence="14">
    <location>
        <begin position="1"/>
        <end position="48"/>
    </location>
</feature>
<keyword evidence="6" id="KW-1003">Cell membrane</keyword>